<reference evidence="1" key="1">
    <citation type="submission" date="2019-03" db="EMBL/GenBank/DDBJ databases">
        <authorList>
            <person name="Mank J."/>
            <person name="Almeida P."/>
        </authorList>
    </citation>
    <scope>NUCLEOTIDE SEQUENCE</scope>
    <source>
        <strain evidence="1">78183</strain>
    </source>
</reference>
<dbReference type="AlphaFoldDB" id="A0A6N2NCC3"/>
<accession>A0A6N2NCC3</accession>
<gene>
    <name evidence="1" type="ORF">SVIM_LOCUS495469</name>
</gene>
<proteinExistence type="predicted"/>
<name>A0A6N2NCC3_SALVM</name>
<evidence type="ECO:0000313" key="1">
    <source>
        <dbReference type="EMBL" id="VFU64680.1"/>
    </source>
</evidence>
<organism evidence="1">
    <name type="scientific">Salix viminalis</name>
    <name type="common">Common osier</name>
    <name type="synonym">Basket willow</name>
    <dbReference type="NCBI Taxonomy" id="40686"/>
    <lineage>
        <taxon>Eukaryota</taxon>
        <taxon>Viridiplantae</taxon>
        <taxon>Streptophyta</taxon>
        <taxon>Embryophyta</taxon>
        <taxon>Tracheophyta</taxon>
        <taxon>Spermatophyta</taxon>
        <taxon>Magnoliopsida</taxon>
        <taxon>eudicotyledons</taxon>
        <taxon>Gunneridae</taxon>
        <taxon>Pentapetalae</taxon>
        <taxon>rosids</taxon>
        <taxon>fabids</taxon>
        <taxon>Malpighiales</taxon>
        <taxon>Salicaceae</taxon>
        <taxon>Saliceae</taxon>
        <taxon>Salix</taxon>
    </lineage>
</organism>
<dbReference type="EMBL" id="CAADRP010002262">
    <property type="protein sequence ID" value="VFU64680.1"/>
    <property type="molecule type" value="Genomic_DNA"/>
</dbReference>
<protein>
    <submittedName>
        <fullName evidence="1">Uncharacterized protein</fullName>
    </submittedName>
</protein>
<sequence>MDWTTNLNKISKQLNKYCHPTCRVMGFSGDAPPYPSRTSSAPATSTWLGKENSISSTDQEVIGSDSKKATYNFPLKNKWTSTPRKIPREVCKSFYETWVRGRKPLYSMAACHGALDQGPNHMVGGL</sequence>